<dbReference type="NCBIfam" id="TIGR02727">
    <property type="entry name" value="MTHFS_bact"/>
    <property type="match status" value="1"/>
</dbReference>
<keyword evidence="4" id="KW-0436">Ligase</keyword>
<gene>
    <name evidence="4" type="ORF">MNB_SV-13-22</name>
</gene>
<evidence type="ECO:0000256" key="3">
    <source>
        <dbReference type="ARBA" id="ARBA00022840"/>
    </source>
</evidence>
<evidence type="ECO:0000256" key="2">
    <source>
        <dbReference type="ARBA" id="ARBA00022741"/>
    </source>
</evidence>
<dbReference type="EMBL" id="FPHM01000031">
    <property type="protein sequence ID" value="SFV55761.1"/>
    <property type="molecule type" value="Genomic_DNA"/>
</dbReference>
<evidence type="ECO:0000256" key="1">
    <source>
        <dbReference type="ARBA" id="ARBA00010638"/>
    </source>
</evidence>
<evidence type="ECO:0000313" key="4">
    <source>
        <dbReference type="EMBL" id="SFV55761.1"/>
    </source>
</evidence>
<dbReference type="SUPFAM" id="SSF100950">
    <property type="entry name" value="NagB/RpiA/CoA transferase-like"/>
    <property type="match status" value="1"/>
</dbReference>
<dbReference type="GO" id="GO:0009396">
    <property type="term" value="P:folic acid-containing compound biosynthetic process"/>
    <property type="evidence" value="ECO:0007669"/>
    <property type="project" value="TreeGrafter"/>
</dbReference>
<dbReference type="GO" id="GO:0035999">
    <property type="term" value="P:tetrahydrofolate interconversion"/>
    <property type="evidence" value="ECO:0007669"/>
    <property type="project" value="TreeGrafter"/>
</dbReference>
<reference evidence="4" key="1">
    <citation type="submission" date="2016-10" db="EMBL/GenBank/DDBJ databases">
        <authorList>
            <person name="de Groot N.N."/>
        </authorList>
    </citation>
    <scope>NUCLEOTIDE SEQUENCE</scope>
</reference>
<keyword evidence="3" id="KW-0067">ATP-binding</keyword>
<dbReference type="InterPro" id="IPR024185">
    <property type="entry name" value="FTHF_cligase-like_sf"/>
</dbReference>
<keyword evidence="2" id="KW-0547">Nucleotide-binding</keyword>
<name>A0A1W1BQJ5_9ZZZZ</name>
<dbReference type="EC" id="6.3.3.2" evidence="4"/>
<dbReference type="InterPro" id="IPR002698">
    <property type="entry name" value="FTHF_cligase"/>
</dbReference>
<organism evidence="4">
    <name type="scientific">hydrothermal vent metagenome</name>
    <dbReference type="NCBI Taxonomy" id="652676"/>
    <lineage>
        <taxon>unclassified sequences</taxon>
        <taxon>metagenomes</taxon>
        <taxon>ecological metagenomes</taxon>
    </lineage>
</organism>
<protein>
    <submittedName>
        <fullName evidence="4">5-formyltetrahydrofolate cyclo-ligase</fullName>
        <ecNumber evidence="4">6.3.3.2</ecNumber>
    </submittedName>
</protein>
<dbReference type="PIRSF" id="PIRSF006806">
    <property type="entry name" value="FTHF_cligase"/>
    <property type="match status" value="1"/>
</dbReference>
<dbReference type="AlphaFoldDB" id="A0A1W1BQJ5"/>
<comment type="similarity">
    <text evidence="1">Belongs to the 5-formyltetrahydrofolate cyclo-ligase family.</text>
</comment>
<accession>A0A1W1BQJ5</accession>
<dbReference type="GO" id="GO:0030272">
    <property type="term" value="F:5-formyltetrahydrofolate cyclo-ligase activity"/>
    <property type="evidence" value="ECO:0007669"/>
    <property type="project" value="UniProtKB-EC"/>
</dbReference>
<dbReference type="PANTHER" id="PTHR23407:SF1">
    <property type="entry name" value="5-FORMYLTETRAHYDROFOLATE CYCLO-LIGASE"/>
    <property type="match status" value="1"/>
</dbReference>
<sequence length="191" mass="22380">MDKQKFRKLCLEKLRGQKRGNRYALDKIVIKKLSALIKNRDSKVIMLYIPLKIEINISSLIMQLRKEKKIVLVPFMEGKSFRLVKYRLPLKIKKFGVKEPNNSNRYTKKIDLAIVPILGIDSTLRRIGFGKGFYDRFFEKNSKNIKEIIFVGREYCVSSEIITQSHDIKGNGYFTPKNSFLNENQGFRLLK</sequence>
<dbReference type="InterPro" id="IPR037171">
    <property type="entry name" value="NagB/RpiA_transferase-like"/>
</dbReference>
<dbReference type="Gene3D" id="3.40.50.10420">
    <property type="entry name" value="NagB/RpiA/CoA transferase-like"/>
    <property type="match status" value="1"/>
</dbReference>
<proteinExistence type="inferred from homology"/>
<dbReference type="GO" id="GO:0005524">
    <property type="term" value="F:ATP binding"/>
    <property type="evidence" value="ECO:0007669"/>
    <property type="project" value="UniProtKB-KW"/>
</dbReference>
<dbReference type="PANTHER" id="PTHR23407">
    <property type="entry name" value="ATPASE INHIBITOR/5-FORMYLTETRAHYDROFOLATE CYCLO-LIGASE"/>
    <property type="match status" value="1"/>
</dbReference>
<dbReference type="Pfam" id="PF01812">
    <property type="entry name" value="5-FTHF_cyc-lig"/>
    <property type="match status" value="1"/>
</dbReference>